<sequence>MWVAAEEAGFAAEEVTVVTRESHALASRAFPGREESSLPLTACGRRSDEDGSRAGVTKLGVSSPQGRPEKQRPRSSSPVIVTVTVREVPSSHRKNRRLCTAGLSHLPEATQVAAAAEVRTLSDGKARSVNREAVPRGNASSRAPNAVGGDRSPLFPGAFPPGLEDPTPLRSP</sequence>
<feature type="region of interest" description="Disordered" evidence="1">
    <location>
        <begin position="27"/>
        <end position="78"/>
    </location>
</feature>
<evidence type="ECO:0000256" key="1">
    <source>
        <dbReference type="SAM" id="MobiDB-lite"/>
    </source>
</evidence>
<evidence type="ECO:0000313" key="2">
    <source>
        <dbReference type="EMBL" id="KAF6475022.1"/>
    </source>
</evidence>
<dbReference type="Proteomes" id="UP000593571">
    <property type="component" value="Unassembled WGS sequence"/>
</dbReference>
<name>A0A7J8HTH2_ROUAE</name>
<protein>
    <submittedName>
        <fullName evidence="2">Uncharacterized protein</fullName>
    </submittedName>
</protein>
<feature type="region of interest" description="Disordered" evidence="1">
    <location>
        <begin position="122"/>
        <end position="172"/>
    </location>
</feature>
<dbReference type="AlphaFoldDB" id="A0A7J8HTH2"/>
<reference evidence="2 3" key="1">
    <citation type="journal article" date="2020" name="Nature">
        <title>Six reference-quality genomes reveal evolution of bat adaptations.</title>
        <authorList>
            <person name="Jebb D."/>
            <person name="Huang Z."/>
            <person name="Pippel M."/>
            <person name="Hughes G.M."/>
            <person name="Lavrichenko K."/>
            <person name="Devanna P."/>
            <person name="Winkler S."/>
            <person name="Jermiin L.S."/>
            <person name="Skirmuntt E.C."/>
            <person name="Katzourakis A."/>
            <person name="Burkitt-Gray L."/>
            <person name="Ray D.A."/>
            <person name="Sullivan K.A.M."/>
            <person name="Roscito J.G."/>
            <person name="Kirilenko B.M."/>
            <person name="Davalos L.M."/>
            <person name="Corthals A.P."/>
            <person name="Power M.L."/>
            <person name="Jones G."/>
            <person name="Ransome R.D."/>
            <person name="Dechmann D.K.N."/>
            <person name="Locatelli A.G."/>
            <person name="Puechmaille S.J."/>
            <person name="Fedrigo O."/>
            <person name="Jarvis E.D."/>
            <person name="Hiller M."/>
            <person name="Vernes S.C."/>
            <person name="Myers E.W."/>
            <person name="Teeling E.C."/>
        </authorList>
    </citation>
    <scope>NUCLEOTIDE SEQUENCE [LARGE SCALE GENOMIC DNA]</scope>
    <source>
        <strain evidence="2">MRouAeg1</strain>
        <tissue evidence="2">Muscle</tissue>
    </source>
</reference>
<comment type="caution">
    <text evidence="2">The sequence shown here is derived from an EMBL/GenBank/DDBJ whole genome shotgun (WGS) entry which is preliminary data.</text>
</comment>
<keyword evidence="3" id="KW-1185">Reference proteome</keyword>
<evidence type="ECO:0000313" key="3">
    <source>
        <dbReference type="Proteomes" id="UP000593571"/>
    </source>
</evidence>
<organism evidence="2 3">
    <name type="scientific">Rousettus aegyptiacus</name>
    <name type="common">Egyptian fruit bat</name>
    <name type="synonym">Pteropus aegyptiacus</name>
    <dbReference type="NCBI Taxonomy" id="9407"/>
    <lineage>
        <taxon>Eukaryota</taxon>
        <taxon>Metazoa</taxon>
        <taxon>Chordata</taxon>
        <taxon>Craniata</taxon>
        <taxon>Vertebrata</taxon>
        <taxon>Euteleostomi</taxon>
        <taxon>Mammalia</taxon>
        <taxon>Eutheria</taxon>
        <taxon>Laurasiatheria</taxon>
        <taxon>Chiroptera</taxon>
        <taxon>Yinpterochiroptera</taxon>
        <taxon>Pteropodoidea</taxon>
        <taxon>Pteropodidae</taxon>
        <taxon>Rousettinae</taxon>
        <taxon>Rousettus</taxon>
    </lineage>
</organism>
<dbReference type="EMBL" id="JACASE010000004">
    <property type="protein sequence ID" value="KAF6475022.1"/>
    <property type="molecule type" value="Genomic_DNA"/>
</dbReference>
<accession>A0A7J8HTH2</accession>
<proteinExistence type="predicted"/>
<gene>
    <name evidence="2" type="ORF">HJG63_011115</name>
</gene>
<feature type="compositionally biased region" description="Basic and acidic residues" evidence="1">
    <location>
        <begin position="122"/>
        <end position="134"/>
    </location>
</feature>